<dbReference type="InterPro" id="IPR036188">
    <property type="entry name" value="FAD/NAD-bd_sf"/>
</dbReference>
<evidence type="ECO:0000256" key="7">
    <source>
        <dbReference type="ARBA" id="ARBA00022792"/>
    </source>
</evidence>
<dbReference type="GO" id="GO:0016491">
    <property type="term" value="F:oxidoreductase activity"/>
    <property type="evidence" value="ECO:0007669"/>
    <property type="project" value="UniProtKB-KW"/>
</dbReference>
<evidence type="ECO:0000256" key="12">
    <source>
        <dbReference type="ARBA" id="ARBA00023128"/>
    </source>
</evidence>
<proteinExistence type="predicted"/>
<evidence type="ECO:0000256" key="2">
    <source>
        <dbReference type="ARBA" id="ARBA00004434"/>
    </source>
</evidence>
<keyword evidence="4" id="KW-0285">Flavoprotein</keyword>
<keyword evidence="7" id="KW-0999">Mitochondrion inner membrane</keyword>
<evidence type="ECO:0000256" key="15">
    <source>
        <dbReference type="ARBA" id="ARBA00046185"/>
    </source>
</evidence>
<comment type="caution">
    <text evidence="17">The sequence shown here is derived from an EMBL/GenBank/DDBJ whole genome shotgun (WGS) entry which is preliminary data.</text>
</comment>
<dbReference type="GO" id="GO:0032981">
    <property type="term" value="P:mitochondrial respiratory chain complex I assembly"/>
    <property type="evidence" value="ECO:0007669"/>
    <property type="project" value="TreeGrafter"/>
</dbReference>
<evidence type="ECO:0000256" key="3">
    <source>
        <dbReference type="ARBA" id="ARBA00022448"/>
    </source>
</evidence>
<dbReference type="PANTHER" id="PTHR13847">
    <property type="entry name" value="SARCOSINE DEHYDROGENASE-RELATED"/>
    <property type="match status" value="1"/>
</dbReference>
<feature type="domain" description="FAD dependent oxidoreductase" evidence="16">
    <location>
        <begin position="79"/>
        <end position="469"/>
    </location>
</feature>
<name>A0AAD5FQW6_SILAS</name>
<dbReference type="SUPFAM" id="SSF51905">
    <property type="entry name" value="FAD/NAD(P)-binding domain"/>
    <property type="match status" value="1"/>
</dbReference>
<keyword evidence="6" id="KW-0812">Transmembrane</keyword>
<dbReference type="GO" id="GO:0005743">
    <property type="term" value="C:mitochondrial inner membrane"/>
    <property type="evidence" value="ECO:0007669"/>
    <property type="project" value="UniProtKB-SubCell"/>
</dbReference>
<evidence type="ECO:0000256" key="5">
    <source>
        <dbReference type="ARBA" id="ARBA00022660"/>
    </source>
</evidence>
<comment type="cofactor">
    <cofactor evidence="1">
        <name>FAD</name>
        <dbReference type="ChEBI" id="CHEBI:57692"/>
    </cofactor>
</comment>
<evidence type="ECO:0000256" key="13">
    <source>
        <dbReference type="ARBA" id="ARBA00023136"/>
    </source>
</evidence>
<keyword evidence="5" id="KW-0679">Respiratory chain</keyword>
<keyword evidence="11" id="KW-0560">Oxidoreductase</keyword>
<evidence type="ECO:0000313" key="18">
    <source>
        <dbReference type="Proteomes" id="UP001205998"/>
    </source>
</evidence>
<evidence type="ECO:0000256" key="10">
    <source>
        <dbReference type="ARBA" id="ARBA00022989"/>
    </source>
</evidence>
<evidence type="ECO:0000256" key="14">
    <source>
        <dbReference type="ARBA" id="ARBA00039785"/>
    </source>
</evidence>
<keyword evidence="8" id="KW-0274">FAD</keyword>
<accession>A0AAD5FQW6</accession>
<dbReference type="InterPro" id="IPR006076">
    <property type="entry name" value="FAD-dep_OxRdtase"/>
</dbReference>
<dbReference type="FunFam" id="3.30.9.10:FF:000155">
    <property type="entry name" value="FAD-dependent oxidoreductase domain-containing 1"/>
    <property type="match status" value="1"/>
</dbReference>
<protein>
    <recommendedName>
        <fullName evidence="14">FAD-dependent oxidoreductase domain-containing protein 1</fullName>
    </recommendedName>
</protein>
<evidence type="ECO:0000256" key="6">
    <source>
        <dbReference type="ARBA" id="ARBA00022692"/>
    </source>
</evidence>
<comment type="function">
    <text evidence="15">Required for the assembly of the mitochondrial membrane respiratory chain NADH dehydrogenase (Complex I). Involved in mid-late stages of complex I assembly.</text>
</comment>
<dbReference type="EMBL" id="MU551584">
    <property type="protein sequence ID" value="KAI5624522.1"/>
    <property type="molecule type" value="Genomic_DNA"/>
</dbReference>
<dbReference type="Proteomes" id="UP001205998">
    <property type="component" value="Unassembled WGS sequence"/>
</dbReference>
<gene>
    <name evidence="17" type="ORF">C0J50_16044</name>
</gene>
<dbReference type="Gene3D" id="3.50.50.60">
    <property type="entry name" value="FAD/NAD(P)-binding domain"/>
    <property type="match status" value="1"/>
</dbReference>
<keyword evidence="18" id="KW-1185">Reference proteome</keyword>
<keyword evidence="9" id="KW-0249">Electron transport</keyword>
<evidence type="ECO:0000313" key="17">
    <source>
        <dbReference type="EMBL" id="KAI5624522.1"/>
    </source>
</evidence>
<sequence>MYRWHKIWFNVRICKASSLLKSNNCSRSFSTGRYVRKDHITQDLEKQFKELRDKVTAAMPGSDWSPIKLTHGLPPERVDIVIIGGGVIGWSIAYWLKNKVMSRDSLRVLLVEKDPTYSQASTVLSAGGIRQQFSLKENVQLSMASANFLKNINEHLGVVNEDPIDLQFNHSGYLFLASEASAHIIEENYVIQKEQGAKVMLLSPSKLKERFPCLNTDGVALASLGLENEGWFDPWTLLNAFRRKAMSMGVYQCFGEVTGFRCSTQNAETMDGDLLNIRRIKHVNVQMANSLEYQPVECAIVVNAAGAGSGKIAEMAGIGHGPKTSMMAIPLPVEPRKRFIYVVHCPEGPGLECPFLIDYSGVYLRREGLGGNYITGMSPEENEEPDCSNLDVDHDFFQEKVWPHLAHRVPAFESLKVTGSWAGFYDYNTFDQNGIVGLHPLVNNMYFATGFSGHGLQHSPAVGRAVAELILDGGFKTIDLSAFDFRRVFNLEPMLESNIV</sequence>
<keyword evidence="13" id="KW-0472">Membrane</keyword>
<dbReference type="Pfam" id="PF01266">
    <property type="entry name" value="DAO"/>
    <property type="match status" value="1"/>
</dbReference>
<evidence type="ECO:0000256" key="8">
    <source>
        <dbReference type="ARBA" id="ARBA00022827"/>
    </source>
</evidence>
<evidence type="ECO:0000256" key="4">
    <source>
        <dbReference type="ARBA" id="ARBA00022630"/>
    </source>
</evidence>
<comment type="subcellular location">
    <subcellularLocation>
        <location evidence="2">Mitochondrion inner membrane</location>
        <topology evidence="2">Single-pass membrane protein</topology>
    </subcellularLocation>
</comment>
<keyword evidence="10" id="KW-1133">Transmembrane helix</keyword>
<keyword evidence="3" id="KW-0813">Transport</keyword>
<evidence type="ECO:0000256" key="9">
    <source>
        <dbReference type="ARBA" id="ARBA00022982"/>
    </source>
</evidence>
<keyword evidence="12" id="KW-0496">Mitochondrion</keyword>
<organism evidence="17 18">
    <name type="scientific">Silurus asotus</name>
    <name type="common">Amur catfish</name>
    <name type="synonym">Parasilurus asotus</name>
    <dbReference type="NCBI Taxonomy" id="30991"/>
    <lineage>
        <taxon>Eukaryota</taxon>
        <taxon>Metazoa</taxon>
        <taxon>Chordata</taxon>
        <taxon>Craniata</taxon>
        <taxon>Vertebrata</taxon>
        <taxon>Euteleostomi</taxon>
        <taxon>Actinopterygii</taxon>
        <taxon>Neopterygii</taxon>
        <taxon>Teleostei</taxon>
        <taxon>Ostariophysi</taxon>
        <taxon>Siluriformes</taxon>
        <taxon>Siluridae</taxon>
        <taxon>Silurus</taxon>
    </lineage>
</organism>
<dbReference type="PANTHER" id="PTHR13847:SF287">
    <property type="entry name" value="FAD-DEPENDENT OXIDOREDUCTASE DOMAIN-CONTAINING PROTEIN 1"/>
    <property type="match status" value="1"/>
</dbReference>
<dbReference type="Gene3D" id="3.30.9.10">
    <property type="entry name" value="D-Amino Acid Oxidase, subunit A, domain 2"/>
    <property type="match status" value="1"/>
</dbReference>
<reference evidence="17" key="1">
    <citation type="submission" date="2018-07" db="EMBL/GenBank/DDBJ databases">
        <title>Comparative genomics of catfishes provides insights into carnivory and benthic adaptation.</title>
        <authorList>
            <person name="Zhang Y."/>
            <person name="Wang D."/>
            <person name="Peng Z."/>
            <person name="Zheng S."/>
            <person name="Shao F."/>
            <person name="Tao W."/>
        </authorList>
    </citation>
    <scope>NUCLEOTIDE SEQUENCE</scope>
    <source>
        <strain evidence="17">Chongqing</strain>
    </source>
</reference>
<evidence type="ECO:0000256" key="1">
    <source>
        <dbReference type="ARBA" id="ARBA00001974"/>
    </source>
</evidence>
<dbReference type="AlphaFoldDB" id="A0AAD5FQW6"/>
<evidence type="ECO:0000259" key="16">
    <source>
        <dbReference type="Pfam" id="PF01266"/>
    </source>
</evidence>
<evidence type="ECO:0000256" key="11">
    <source>
        <dbReference type="ARBA" id="ARBA00023002"/>
    </source>
</evidence>